<keyword evidence="6" id="KW-1185">Reference proteome</keyword>
<keyword evidence="3" id="KW-0472">Membrane</keyword>
<evidence type="ECO:0000256" key="2">
    <source>
        <dbReference type="ARBA" id="ARBA00022729"/>
    </source>
</evidence>
<accession>A0ABR7XHX3</accession>
<evidence type="ECO:0000256" key="1">
    <source>
        <dbReference type="ARBA" id="ARBA00004613"/>
    </source>
</evidence>
<keyword evidence="2" id="KW-0732">Signal</keyword>
<name>A0ABR7XHX3_9BACT</name>
<evidence type="ECO:0000313" key="5">
    <source>
        <dbReference type="EMBL" id="MBD1397890.1"/>
    </source>
</evidence>
<dbReference type="Gene3D" id="3.20.20.370">
    <property type="entry name" value="Glycoside hydrolase/deacetylase"/>
    <property type="match status" value="1"/>
</dbReference>
<dbReference type="PANTHER" id="PTHR34216:SF3">
    <property type="entry name" value="POLY-BETA-1,6-N-ACETYL-D-GLUCOSAMINE N-DEACETYLASE"/>
    <property type="match status" value="1"/>
</dbReference>
<organism evidence="5 6">
    <name type="scientific">Pontibacter aquaedesilientis</name>
    <dbReference type="NCBI Taxonomy" id="2766980"/>
    <lineage>
        <taxon>Bacteria</taxon>
        <taxon>Pseudomonadati</taxon>
        <taxon>Bacteroidota</taxon>
        <taxon>Cytophagia</taxon>
        <taxon>Cytophagales</taxon>
        <taxon>Hymenobacteraceae</taxon>
        <taxon>Pontibacter</taxon>
    </lineage>
</organism>
<dbReference type="InterPro" id="IPR051398">
    <property type="entry name" value="Polysacch_Deacetylase"/>
</dbReference>
<dbReference type="CDD" id="cd10967">
    <property type="entry name" value="CE4_GLA_like_6s"/>
    <property type="match status" value="1"/>
</dbReference>
<feature type="transmembrane region" description="Helical" evidence="3">
    <location>
        <begin position="25"/>
        <end position="46"/>
    </location>
</feature>
<evidence type="ECO:0000259" key="4">
    <source>
        <dbReference type="PROSITE" id="PS51677"/>
    </source>
</evidence>
<dbReference type="InterPro" id="IPR011330">
    <property type="entry name" value="Glyco_hydro/deAcase_b/a-brl"/>
</dbReference>
<dbReference type="EMBL" id="JACXAJ010000005">
    <property type="protein sequence ID" value="MBD1397890.1"/>
    <property type="molecule type" value="Genomic_DNA"/>
</dbReference>
<comment type="caution">
    <text evidence="5">The sequence shown here is derived from an EMBL/GenBank/DDBJ whole genome shotgun (WGS) entry which is preliminary data.</text>
</comment>
<evidence type="ECO:0000256" key="3">
    <source>
        <dbReference type="SAM" id="Phobius"/>
    </source>
</evidence>
<keyword evidence="3" id="KW-1133">Transmembrane helix</keyword>
<dbReference type="InterPro" id="IPR002509">
    <property type="entry name" value="NODB_dom"/>
</dbReference>
<reference evidence="5 6" key="1">
    <citation type="submission" date="2020-09" db="EMBL/GenBank/DDBJ databases">
        <title>Genome sequencing and assembly of Pontibacter sp.</title>
        <authorList>
            <person name="Chhetri G."/>
        </authorList>
    </citation>
    <scope>NUCLEOTIDE SEQUENCE [LARGE SCALE GENOMIC DNA]</scope>
    <source>
        <strain evidence="5 6">JH31</strain>
    </source>
</reference>
<proteinExistence type="predicted"/>
<feature type="domain" description="NodB homology" evidence="4">
    <location>
        <begin position="58"/>
        <end position="281"/>
    </location>
</feature>
<dbReference type="PANTHER" id="PTHR34216">
    <property type="match status" value="1"/>
</dbReference>
<dbReference type="SUPFAM" id="SSF88713">
    <property type="entry name" value="Glycoside hydrolase/deacetylase"/>
    <property type="match status" value="1"/>
</dbReference>
<comment type="subcellular location">
    <subcellularLocation>
        <location evidence="1">Secreted</location>
    </subcellularLocation>
</comment>
<keyword evidence="3" id="KW-0812">Transmembrane</keyword>
<dbReference type="Pfam" id="PF01522">
    <property type="entry name" value="Polysacc_deac_1"/>
    <property type="match status" value="1"/>
</dbReference>
<protein>
    <submittedName>
        <fullName evidence="5">Polysaccharide deacetylase family protein</fullName>
    </submittedName>
</protein>
<dbReference type="Proteomes" id="UP000625551">
    <property type="component" value="Unassembled WGS sequence"/>
</dbReference>
<evidence type="ECO:0000313" key="6">
    <source>
        <dbReference type="Proteomes" id="UP000625551"/>
    </source>
</evidence>
<sequence length="281" mass="32127">MGLRRWRGYDGVFAAFVVEFMRTHIFWALLALLFAATSSWAVYVLFRPSYIYNRPAQPAFVMSFDDKYVGEWYAHRELFKKYSVRATFFITMPHQLSPSEIEMLKQLAADGHEIASHSYLHENSSKFIKRNGVPAYVAKEITSAIKAMQAIGFTPSTFAYPYGARSITIDRELNKYFHLLRGDSWKVAGKGIDELDRIFYKYDGNRLVHGLGVDANSGVTLQDLEIGFRRAAQNNEAILIYAHNILEQPSGYSISPQTLESIFKLAQKHNLSSLTFRELIL</sequence>
<gene>
    <name evidence="5" type="ORF">H9Q13_12000</name>
</gene>
<dbReference type="PROSITE" id="PS51677">
    <property type="entry name" value="NODB"/>
    <property type="match status" value="1"/>
</dbReference>